<evidence type="ECO:0000313" key="2">
    <source>
        <dbReference type="EMBL" id="RKO86934.1"/>
    </source>
</evidence>
<dbReference type="AlphaFoldDB" id="A0A4P9W436"/>
<proteinExistence type="predicted"/>
<sequence>MYMGRLRVTSLRWAKRETSGSLVSSVNPSRRRNTASKSNFCGVAKMPKALDPWQRDSGQRHLRIKLLSLLVYPFFSHEQPLVIVGCPHVRTRKGVETTNPAGVGRPRQRGEKKRIYVDYVPKYVEVLATHAEVLAMYSDEEGLEGEEGTERKVEAGVGGSVRNQWRRKPRPGDGEANRGREPSVAVTVPECCSLVDLSVPGTRCMTALRRGKRRSGGEEAPARAKRAPNVEGVKLGWVSSVALMSAAALAVRFHFDIPGLSKRTRGAAIPLLFGVFCKPPAAHLRGIIGKGFRVLDEMHLNGPPRLEVTELPSVRQIASVDAIRNIAGVWPSGLRRYVQVVVSKEATFFQDQTPEDEHVVETESTEQHTLLRCRIKLLGFRRRAEPKFVPEFRREIGLMPRCQRRSSARTHHFVIIVGGW</sequence>
<gene>
    <name evidence="2" type="ORF">BDK51DRAFT_34864</name>
</gene>
<evidence type="ECO:0000256" key="1">
    <source>
        <dbReference type="SAM" id="MobiDB-lite"/>
    </source>
</evidence>
<name>A0A4P9W436_9FUNG</name>
<keyword evidence="3" id="KW-1185">Reference proteome</keyword>
<accession>A0A4P9W436</accession>
<protein>
    <submittedName>
        <fullName evidence="2">Uncharacterized protein</fullName>
    </submittedName>
</protein>
<evidence type="ECO:0000313" key="3">
    <source>
        <dbReference type="Proteomes" id="UP000269721"/>
    </source>
</evidence>
<reference evidence="3" key="1">
    <citation type="journal article" date="2018" name="Nat. Microbiol.">
        <title>Leveraging single-cell genomics to expand the fungal tree of life.</title>
        <authorList>
            <person name="Ahrendt S.R."/>
            <person name="Quandt C.A."/>
            <person name="Ciobanu D."/>
            <person name="Clum A."/>
            <person name="Salamov A."/>
            <person name="Andreopoulos B."/>
            <person name="Cheng J.F."/>
            <person name="Woyke T."/>
            <person name="Pelin A."/>
            <person name="Henrissat B."/>
            <person name="Reynolds N.K."/>
            <person name="Benny G.L."/>
            <person name="Smith M.E."/>
            <person name="James T.Y."/>
            <person name="Grigoriev I.V."/>
        </authorList>
    </citation>
    <scope>NUCLEOTIDE SEQUENCE [LARGE SCALE GENOMIC DNA]</scope>
</reference>
<dbReference type="EMBL" id="KZ997803">
    <property type="protein sequence ID" value="RKO86934.1"/>
    <property type="molecule type" value="Genomic_DNA"/>
</dbReference>
<feature type="compositionally biased region" description="Basic and acidic residues" evidence="1">
    <location>
        <begin position="170"/>
        <end position="181"/>
    </location>
</feature>
<feature type="region of interest" description="Disordered" evidence="1">
    <location>
        <begin position="145"/>
        <end position="181"/>
    </location>
</feature>
<dbReference type="Proteomes" id="UP000269721">
    <property type="component" value="Unassembled WGS sequence"/>
</dbReference>
<organism evidence="2 3">
    <name type="scientific">Blyttiomyces helicus</name>
    <dbReference type="NCBI Taxonomy" id="388810"/>
    <lineage>
        <taxon>Eukaryota</taxon>
        <taxon>Fungi</taxon>
        <taxon>Fungi incertae sedis</taxon>
        <taxon>Chytridiomycota</taxon>
        <taxon>Chytridiomycota incertae sedis</taxon>
        <taxon>Chytridiomycetes</taxon>
        <taxon>Chytridiomycetes incertae sedis</taxon>
        <taxon>Blyttiomyces</taxon>
    </lineage>
</organism>